<accession>X1LTF6</accession>
<organism evidence="2">
    <name type="scientific">marine sediment metagenome</name>
    <dbReference type="NCBI Taxonomy" id="412755"/>
    <lineage>
        <taxon>unclassified sequences</taxon>
        <taxon>metagenomes</taxon>
        <taxon>ecological metagenomes</taxon>
    </lineage>
</organism>
<evidence type="ECO:0000259" key="1">
    <source>
        <dbReference type="PROSITE" id="PS51186"/>
    </source>
</evidence>
<dbReference type="PROSITE" id="PS51186">
    <property type="entry name" value="GNAT"/>
    <property type="match status" value="1"/>
</dbReference>
<feature type="domain" description="N-acetyltransferase" evidence="1">
    <location>
        <begin position="1"/>
        <end position="92"/>
    </location>
</feature>
<sequence>KYINLMVRIARCVVYPEFRGLGLGQTLVKYAVEFVKTRWQTSKYLPFFLEISADMLRFVPFAEKAGMVFIGETQGNLNRVYKDMEYLTRNADRVRGGEIVSQESSGIVDQQVARMNRILSLIEKRGLSRDDILRRLKRLSRDQVLRDFA</sequence>
<feature type="non-terminal residue" evidence="2">
    <location>
        <position position="149"/>
    </location>
</feature>
<protein>
    <recommendedName>
        <fullName evidence="1">N-acetyltransferase domain-containing protein</fullName>
    </recommendedName>
</protein>
<dbReference type="CDD" id="cd04301">
    <property type="entry name" value="NAT_SF"/>
    <property type="match status" value="1"/>
</dbReference>
<dbReference type="AlphaFoldDB" id="X1LTF6"/>
<reference evidence="2" key="1">
    <citation type="journal article" date="2014" name="Front. Microbiol.">
        <title>High frequency of phylogenetically diverse reductive dehalogenase-homologous genes in deep subseafloor sedimentary metagenomes.</title>
        <authorList>
            <person name="Kawai M."/>
            <person name="Futagami T."/>
            <person name="Toyoda A."/>
            <person name="Takaki Y."/>
            <person name="Nishi S."/>
            <person name="Hori S."/>
            <person name="Arai W."/>
            <person name="Tsubouchi T."/>
            <person name="Morono Y."/>
            <person name="Uchiyama I."/>
            <person name="Ito T."/>
            <person name="Fujiyama A."/>
            <person name="Inagaki F."/>
            <person name="Takami H."/>
        </authorList>
    </citation>
    <scope>NUCLEOTIDE SEQUENCE</scope>
    <source>
        <strain evidence="2">Expedition CK06-06</strain>
    </source>
</reference>
<dbReference type="EMBL" id="BARV01013419">
    <property type="protein sequence ID" value="GAI22378.1"/>
    <property type="molecule type" value="Genomic_DNA"/>
</dbReference>
<comment type="caution">
    <text evidence="2">The sequence shown here is derived from an EMBL/GenBank/DDBJ whole genome shotgun (WGS) entry which is preliminary data.</text>
</comment>
<proteinExistence type="predicted"/>
<feature type="non-terminal residue" evidence="2">
    <location>
        <position position="1"/>
    </location>
</feature>
<gene>
    <name evidence="2" type="ORF">S06H3_24241</name>
</gene>
<name>X1LTF6_9ZZZZ</name>
<dbReference type="Pfam" id="PF00583">
    <property type="entry name" value="Acetyltransf_1"/>
    <property type="match status" value="1"/>
</dbReference>
<dbReference type="InterPro" id="IPR000182">
    <property type="entry name" value="GNAT_dom"/>
</dbReference>
<dbReference type="GO" id="GO:0016747">
    <property type="term" value="F:acyltransferase activity, transferring groups other than amino-acyl groups"/>
    <property type="evidence" value="ECO:0007669"/>
    <property type="project" value="InterPro"/>
</dbReference>
<dbReference type="SUPFAM" id="SSF55729">
    <property type="entry name" value="Acyl-CoA N-acyltransferases (Nat)"/>
    <property type="match status" value="1"/>
</dbReference>
<dbReference type="Gene3D" id="3.40.630.30">
    <property type="match status" value="1"/>
</dbReference>
<evidence type="ECO:0000313" key="2">
    <source>
        <dbReference type="EMBL" id="GAI22378.1"/>
    </source>
</evidence>
<dbReference type="InterPro" id="IPR016181">
    <property type="entry name" value="Acyl_CoA_acyltransferase"/>
</dbReference>